<feature type="region of interest" description="Disordered" evidence="1">
    <location>
        <begin position="129"/>
        <end position="154"/>
    </location>
</feature>
<gene>
    <name evidence="3" type="ORF">HQ603_14960</name>
</gene>
<dbReference type="SUPFAM" id="SSF46955">
    <property type="entry name" value="Putative DNA-binding domain"/>
    <property type="match status" value="1"/>
</dbReference>
<evidence type="ECO:0000259" key="2">
    <source>
        <dbReference type="Pfam" id="PF12728"/>
    </source>
</evidence>
<evidence type="ECO:0000256" key="1">
    <source>
        <dbReference type="SAM" id="MobiDB-lite"/>
    </source>
</evidence>
<dbReference type="Pfam" id="PF12728">
    <property type="entry name" value="HTH_17"/>
    <property type="match status" value="1"/>
</dbReference>
<dbReference type="NCBIfam" id="TIGR01764">
    <property type="entry name" value="excise"/>
    <property type="match status" value="1"/>
</dbReference>
<dbReference type="EMBL" id="JABUBU010000017">
    <property type="protein sequence ID" value="MBY6368053.1"/>
    <property type="molecule type" value="Genomic_DNA"/>
</dbReference>
<feature type="domain" description="Helix-turn-helix" evidence="2">
    <location>
        <begin position="75"/>
        <end position="123"/>
    </location>
</feature>
<name>A0ABS7P6L7_9NOCA</name>
<organism evidence="3 4">
    <name type="scientific">Rhodococcoides corynebacterioides</name>
    <dbReference type="NCBI Taxonomy" id="53972"/>
    <lineage>
        <taxon>Bacteria</taxon>
        <taxon>Bacillati</taxon>
        <taxon>Actinomycetota</taxon>
        <taxon>Actinomycetes</taxon>
        <taxon>Mycobacteriales</taxon>
        <taxon>Nocardiaceae</taxon>
        <taxon>Rhodococcoides</taxon>
    </lineage>
</organism>
<evidence type="ECO:0000313" key="4">
    <source>
        <dbReference type="Proteomes" id="UP000825228"/>
    </source>
</evidence>
<comment type="caution">
    <text evidence="3">The sequence shown here is derived from an EMBL/GenBank/DDBJ whole genome shotgun (WGS) entry which is preliminary data.</text>
</comment>
<protein>
    <submittedName>
        <fullName evidence="3">Helix-turn-helix domain-containing protein</fullName>
    </submittedName>
</protein>
<evidence type="ECO:0000313" key="3">
    <source>
        <dbReference type="EMBL" id="MBY6368053.1"/>
    </source>
</evidence>
<keyword evidence="4" id="KW-1185">Reference proteome</keyword>
<dbReference type="InterPro" id="IPR041657">
    <property type="entry name" value="HTH_17"/>
</dbReference>
<dbReference type="Proteomes" id="UP000825228">
    <property type="component" value="Unassembled WGS sequence"/>
</dbReference>
<sequence length="154" mass="16516">MTALMTRTVLPSPAGDRDVLDALGVALSGDHEVYVSAEGESAGVRLPDELRAVLVDAVAALARGNAVTVEPHRTVLTTQEAADLLGITRPTFVRLLDAGRIPFTTPGRHRRVELKDVLAYRDDQQATRRQALDAMAAQATPDPQDAVRGPITTR</sequence>
<dbReference type="InterPro" id="IPR009061">
    <property type="entry name" value="DNA-bd_dom_put_sf"/>
</dbReference>
<dbReference type="RefSeq" id="WP_222685428.1">
    <property type="nucleotide sequence ID" value="NZ_JABUBT010000009.1"/>
</dbReference>
<dbReference type="InterPro" id="IPR010093">
    <property type="entry name" value="SinI_DNA-bd"/>
</dbReference>
<proteinExistence type="predicted"/>
<reference evidence="3 4" key="1">
    <citation type="submission" date="2020-06" db="EMBL/GenBank/DDBJ databases">
        <title>Taxonomy, biology and ecology of Rhodococcus bacteria occurring in California pistachio and other woody hosts as revealed by genome sequence analyses.</title>
        <authorList>
            <person name="Gai Y."/>
            <person name="Riely B."/>
        </authorList>
    </citation>
    <scope>NUCLEOTIDE SEQUENCE [LARGE SCALE GENOMIC DNA]</scope>
    <source>
        <strain evidence="3 4">BP-281</strain>
    </source>
</reference>
<accession>A0ABS7P6L7</accession>